<evidence type="ECO:0000256" key="15">
    <source>
        <dbReference type="ARBA" id="ARBA00023128"/>
    </source>
</evidence>
<evidence type="ECO:0000256" key="17">
    <source>
        <dbReference type="ARBA" id="ARBA00049551"/>
    </source>
</evidence>
<keyword evidence="10 18" id="KW-1278">Translocase</keyword>
<comment type="function">
    <text evidence="1">Core subunit of the mitochondrial membrane respiratory chain NADH dehydrogenase (Complex I) that is believed to belong to the minimal assembly required for catalysis. Complex I functions in the transfer of electrons from NADH to the respiratory chain. The immediate electron acceptor for the enzyme is believed to be ubiquinone.</text>
</comment>
<name>A0A3S6I616_9EUCA</name>
<evidence type="ECO:0000256" key="11">
    <source>
        <dbReference type="ARBA" id="ARBA00022982"/>
    </source>
</evidence>
<feature type="transmembrane region" description="Helical" evidence="18">
    <location>
        <begin position="76"/>
        <end position="97"/>
    </location>
</feature>
<feature type="transmembrane region" description="Helical" evidence="18">
    <location>
        <begin position="225"/>
        <end position="249"/>
    </location>
</feature>
<comment type="catalytic activity">
    <reaction evidence="17 18">
        <text>a ubiquinone + NADH + 5 H(+)(in) = a ubiquinol + NAD(+) + 4 H(+)(out)</text>
        <dbReference type="Rhea" id="RHEA:29091"/>
        <dbReference type="Rhea" id="RHEA-COMP:9565"/>
        <dbReference type="Rhea" id="RHEA-COMP:9566"/>
        <dbReference type="ChEBI" id="CHEBI:15378"/>
        <dbReference type="ChEBI" id="CHEBI:16389"/>
        <dbReference type="ChEBI" id="CHEBI:17976"/>
        <dbReference type="ChEBI" id="CHEBI:57540"/>
        <dbReference type="ChEBI" id="CHEBI:57945"/>
        <dbReference type="EC" id="7.1.1.2"/>
    </reaction>
</comment>
<evidence type="ECO:0000256" key="4">
    <source>
        <dbReference type="ARBA" id="ARBA00012944"/>
    </source>
</evidence>
<feature type="transmembrane region" description="Helical" evidence="18">
    <location>
        <begin position="47"/>
        <end position="69"/>
    </location>
</feature>
<feature type="domain" description="NADH:quinone oxidoreductase/Mrp antiporter transmembrane" evidence="19">
    <location>
        <begin position="15"/>
        <end position="272"/>
    </location>
</feature>
<evidence type="ECO:0000256" key="16">
    <source>
        <dbReference type="ARBA" id="ARBA00023136"/>
    </source>
</evidence>
<keyword evidence="6" id="KW-0813">Transport</keyword>
<dbReference type="InterPro" id="IPR001750">
    <property type="entry name" value="ND/Mrp_TM"/>
</dbReference>
<keyword evidence="15 18" id="KW-0496">Mitochondrion</keyword>
<evidence type="ECO:0000256" key="8">
    <source>
        <dbReference type="ARBA" id="ARBA00022692"/>
    </source>
</evidence>
<protein>
    <recommendedName>
        <fullName evidence="5 18">NADH-ubiquinone oxidoreductase chain 2</fullName>
        <ecNumber evidence="4 18">7.1.1.2</ecNumber>
    </recommendedName>
</protein>
<evidence type="ECO:0000256" key="13">
    <source>
        <dbReference type="ARBA" id="ARBA00023027"/>
    </source>
</evidence>
<dbReference type="PANTHER" id="PTHR46552:SF1">
    <property type="entry name" value="NADH-UBIQUINONE OXIDOREDUCTASE CHAIN 2"/>
    <property type="match status" value="1"/>
</dbReference>
<keyword evidence="12 18" id="KW-1133">Transmembrane helix</keyword>
<evidence type="ECO:0000256" key="14">
    <source>
        <dbReference type="ARBA" id="ARBA00023075"/>
    </source>
</evidence>
<feature type="transmembrane region" description="Helical" evidence="18">
    <location>
        <begin position="136"/>
        <end position="154"/>
    </location>
</feature>
<keyword evidence="16 18" id="KW-0472">Membrane</keyword>
<feature type="transmembrane region" description="Helical" evidence="18">
    <location>
        <begin position="184"/>
        <end position="205"/>
    </location>
</feature>
<proteinExistence type="inferred from homology"/>
<feature type="transmembrane region" description="Helical" evidence="18">
    <location>
        <begin position="258"/>
        <end position="277"/>
    </location>
</feature>
<gene>
    <name evidence="20" type="primary">nad2</name>
</gene>
<comment type="function">
    <text evidence="18">Core subunit of the mitochondrial membrane respiratory chain NADH dehydrogenase (Complex I) which catalyzes electron transfer from NADH through the respiratory chain, using ubiquinone as an electron acceptor. Essential for the catalytic activity and assembly of complex I.</text>
</comment>
<dbReference type="PANTHER" id="PTHR46552">
    <property type="entry name" value="NADH-UBIQUINONE OXIDOREDUCTASE CHAIN 2"/>
    <property type="match status" value="1"/>
</dbReference>
<evidence type="ECO:0000256" key="6">
    <source>
        <dbReference type="ARBA" id="ARBA00022448"/>
    </source>
</evidence>
<keyword evidence="11 18" id="KW-0249">Electron transport</keyword>
<dbReference type="GO" id="GO:0008137">
    <property type="term" value="F:NADH dehydrogenase (ubiquinone) activity"/>
    <property type="evidence" value="ECO:0007669"/>
    <property type="project" value="UniProtKB-EC"/>
</dbReference>
<dbReference type="GO" id="GO:0005743">
    <property type="term" value="C:mitochondrial inner membrane"/>
    <property type="evidence" value="ECO:0007669"/>
    <property type="project" value="UniProtKB-SubCell"/>
</dbReference>
<evidence type="ECO:0000256" key="9">
    <source>
        <dbReference type="ARBA" id="ARBA00022792"/>
    </source>
</evidence>
<sequence>MIIFLLMGVFLAISSTSWFSAWAGLELNLLAFIPLITAKNNLFYSESALSYFLVQALGSALLIFSASLLLIQSSLFLLLISLSLFLKMGAAPFHFWFPKIMEGLNWPQAFILMTIQKLAPMFLTSYLSLNSPCSSLISLTIIFSATIGALGGLNQTKLRNLMAFSSINHMAWMLSAIMMNHTSWLLYFFFYFLMTFSIIVLFFHLKTFFFPQLLNLSSLSPLMKASLSISLLSLGGLPPFSGFFPKWLLIQEMVSHKFYFFLFILLSSTLITLYFYLRMLYPLLVLSTPQVKSNFPLPKSSILFQTTTIFWNFFCLLLPSMFLLI</sequence>
<evidence type="ECO:0000256" key="3">
    <source>
        <dbReference type="ARBA" id="ARBA00007012"/>
    </source>
</evidence>
<reference evidence="20" key="1">
    <citation type="submission" date="2016-05" db="EMBL/GenBank/DDBJ databases">
        <title>Complete mitochondrial genome of Polycheles coccifer.</title>
        <authorList>
            <person name="Tan M.H."/>
            <person name="Gan H.M."/>
            <person name="Bracken-Grissom H."/>
            <person name="Chan T.Y."/>
            <person name="Rahman S."/>
            <person name="Austin C.M."/>
        </authorList>
    </citation>
    <scope>NUCLEOTIDE SEQUENCE</scope>
</reference>
<dbReference type="EC" id="7.1.1.2" evidence="4 18"/>
<dbReference type="InterPro" id="IPR050175">
    <property type="entry name" value="Complex_I_Subunit_2"/>
</dbReference>
<evidence type="ECO:0000256" key="12">
    <source>
        <dbReference type="ARBA" id="ARBA00022989"/>
    </source>
</evidence>
<feature type="transmembrane region" description="Helical" evidence="18">
    <location>
        <begin position="302"/>
        <end position="324"/>
    </location>
</feature>
<evidence type="ECO:0000256" key="2">
    <source>
        <dbReference type="ARBA" id="ARBA00004448"/>
    </source>
</evidence>
<dbReference type="InterPro" id="IPR003917">
    <property type="entry name" value="NADH_UbQ_OxRdtase_chain2"/>
</dbReference>
<evidence type="ECO:0000259" key="19">
    <source>
        <dbReference type="Pfam" id="PF00361"/>
    </source>
</evidence>
<organism evidence="20">
    <name type="scientific">Polycheles coccifer</name>
    <dbReference type="NCBI Taxonomy" id="2004537"/>
    <lineage>
        <taxon>Eukaryota</taxon>
        <taxon>Metazoa</taxon>
        <taxon>Ecdysozoa</taxon>
        <taxon>Arthropoda</taxon>
        <taxon>Crustacea</taxon>
        <taxon>Multicrustacea</taxon>
        <taxon>Malacostraca</taxon>
        <taxon>Eumalacostraca</taxon>
        <taxon>Eucarida</taxon>
        <taxon>Decapoda</taxon>
        <taxon>Pleocyemata</taxon>
        <taxon>Polychelida</taxon>
        <taxon>Eryonoidea</taxon>
        <taxon>Polychelidae</taxon>
        <taxon>Polycheles</taxon>
    </lineage>
</organism>
<keyword evidence="7 18" id="KW-0679">Respiratory chain</keyword>
<dbReference type="Pfam" id="PF00361">
    <property type="entry name" value="Proton_antipo_M"/>
    <property type="match status" value="1"/>
</dbReference>
<dbReference type="AlphaFoldDB" id="A0A3S6I616"/>
<accession>A0A3S6I616</accession>
<evidence type="ECO:0000256" key="7">
    <source>
        <dbReference type="ARBA" id="ARBA00022660"/>
    </source>
</evidence>
<evidence type="ECO:0000256" key="10">
    <source>
        <dbReference type="ARBA" id="ARBA00022967"/>
    </source>
</evidence>
<keyword evidence="8 18" id="KW-0812">Transmembrane</keyword>
<keyword evidence="13 18" id="KW-0520">NAD</keyword>
<dbReference type="EMBL" id="KX343005">
    <property type="protein sequence ID" value="ART66030.1"/>
    <property type="molecule type" value="Genomic_DNA"/>
</dbReference>
<comment type="similarity">
    <text evidence="3 18">Belongs to the complex I subunit 2 family.</text>
</comment>
<evidence type="ECO:0000256" key="18">
    <source>
        <dbReference type="RuleBase" id="RU003403"/>
    </source>
</evidence>
<evidence type="ECO:0000256" key="1">
    <source>
        <dbReference type="ARBA" id="ARBA00003257"/>
    </source>
</evidence>
<geneLocation type="mitochondrion" evidence="20"/>
<dbReference type="PRINTS" id="PR01436">
    <property type="entry name" value="NADHDHGNASE2"/>
</dbReference>
<evidence type="ECO:0000313" key="20">
    <source>
        <dbReference type="EMBL" id="ART66030.1"/>
    </source>
</evidence>
<dbReference type="GO" id="GO:0006120">
    <property type="term" value="P:mitochondrial electron transport, NADH to ubiquinone"/>
    <property type="evidence" value="ECO:0007669"/>
    <property type="project" value="InterPro"/>
</dbReference>
<comment type="subcellular location">
    <subcellularLocation>
        <location evidence="2 18">Mitochondrion inner membrane</location>
        <topology evidence="2 18">Multi-pass membrane protein</topology>
    </subcellularLocation>
</comment>
<keyword evidence="9 18" id="KW-0999">Mitochondrion inner membrane</keyword>
<evidence type="ECO:0000256" key="5">
    <source>
        <dbReference type="ARBA" id="ARBA00021008"/>
    </source>
</evidence>
<keyword evidence="14 18" id="KW-0830">Ubiquinone</keyword>